<dbReference type="AlphaFoldDB" id="A0AA45R3L0"/>
<dbReference type="InterPro" id="IPR026496">
    <property type="entry name" value="GRASP_targ"/>
</dbReference>
<dbReference type="NCBIfam" id="TIGR04186">
    <property type="entry name" value="GRASP_targ"/>
    <property type="match status" value="1"/>
</dbReference>
<accession>A0AA45R3L0</accession>
<proteinExistence type="predicted"/>
<dbReference type="Proteomes" id="UP000677152">
    <property type="component" value="Chromosome"/>
</dbReference>
<sequence length="94" mass="10134">MTIIDDRALPSRPGLTELSTDVPSAPALRPFGLTQAAPLNDDEGVVVLDGATYDPHQQLNIDPTGQPWVAGPGVPHMKTSTDTQYDTTWVTDYD</sequence>
<evidence type="ECO:0000256" key="1">
    <source>
        <dbReference type="SAM" id="MobiDB-lite"/>
    </source>
</evidence>
<dbReference type="EMBL" id="CP073249">
    <property type="protein sequence ID" value="QUF03946.1"/>
    <property type="molecule type" value="Genomic_DNA"/>
</dbReference>
<feature type="region of interest" description="Disordered" evidence="1">
    <location>
        <begin position="1"/>
        <end position="21"/>
    </location>
</feature>
<evidence type="ECO:0000313" key="2">
    <source>
        <dbReference type="EMBL" id="QUF03946.1"/>
    </source>
</evidence>
<gene>
    <name evidence="2" type="primary">tgmA</name>
    <name evidence="2" type="ORF">KCV87_32095</name>
</gene>
<feature type="region of interest" description="Disordered" evidence="1">
    <location>
        <begin position="57"/>
        <end position="94"/>
    </location>
</feature>
<evidence type="ECO:0000313" key="3">
    <source>
        <dbReference type="Proteomes" id="UP000677152"/>
    </source>
</evidence>
<name>A0AA45R3L0_9PSEU</name>
<reference evidence="2" key="1">
    <citation type="submission" date="2021-04" db="EMBL/GenBank/DDBJ databases">
        <title>Genomic sequence of Actinosynnema pretiosum subsp. pretiosum ATCC 31280 (C-14919).</title>
        <authorList>
            <person name="Bai L."/>
            <person name="Wang X."/>
            <person name="Xiao Y."/>
        </authorList>
    </citation>
    <scope>NUCLEOTIDE SEQUENCE</scope>
    <source>
        <strain evidence="2">ATCC 31280</strain>
    </source>
</reference>
<organism evidence="2 3">
    <name type="scientific">Actinosynnema pretiosum subsp. pretiosum</name>
    <dbReference type="NCBI Taxonomy" id="103721"/>
    <lineage>
        <taxon>Bacteria</taxon>
        <taxon>Bacillati</taxon>
        <taxon>Actinomycetota</taxon>
        <taxon>Actinomycetes</taxon>
        <taxon>Pseudonocardiales</taxon>
        <taxon>Pseudonocardiaceae</taxon>
        <taxon>Actinosynnema</taxon>
    </lineage>
</organism>
<protein>
    <submittedName>
        <fullName evidence="2">ATP-grasp-modified RiPP</fullName>
    </submittedName>
</protein>
<feature type="compositionally biased region" description="Polar residues" evidence="1">
    <location>
        <begin position="78"/>
        <end position="94"/>
    </location>
</feature>